<dbReference type="SUPFAM" id="SSF81383">
    <property type="entry name" value="F-box domain"/>
    <property type="match status" value="1"/>
</dbReference>
<reference evidence="2 3" key="1">
    <citation type="submission" date="2024-05" db="EMBL/GenBank/DDBJ databases">
        <title>A draft genome resource for the thread blight pathogen Marasmius tenuissimus strain MS-2.</title>
        <authorList>
            <person name="Yulfo-Soto G.E."/>
            <person name="Baruah I.K."/>
            <person name="Amoako-Attah I."/>
            <person name="Bukari Y."/>
            <person name="Meinhardt L.W."/>
            <person name="Bailey B.A."/>
            <person name="Cohen S.P."/>
        </authorList>
    </citation>
    <scope>NUCLEOTIDE SEQUENCE [LARGE SCALE GENOMIC DNA]</scope>
    <source>
        <strain evidence="2 3">MS-2</strain>
    </source>
</reference>
<evidence type="ECO:0000313" key="3">
    <source>
        <dbReference type="Proteomes" id="UP001437256"/>
    </source>
</evidence>
<evidence type="ECO:0000313" key="2">
    <source>
        <dbReference type="EMBL" id="KAL0063935.1"/>
    </source>
</evidence>
<name>A0ABR2ZRP1_9AGAR</name>
<gene>
    <name evidence="2" type="ORF">AAF712_009125</name>
</gene>
<dbReference type="Pfam" id="PF12937">
    <property type="entry name" value="F-box-like"/>
    <property type="match status" value="1"/>
</dbReference>
<organism evidence="2 3">
    <name type="scientific">Marasmius tenuissimus</name>
    <dbReference type="NCBI Taxonomy" id="585030"/>
    <lineage>
        <taxon>Eukaryota</taxon>
        <taxon>Fungi</taxon>
        <taxon>Dikarya</taxon>
        <taxon>Basidiomycota</taxon>
        <taxon>Agaricomycotina</taxon>
        <taxon>Agaricomycetes</taxon>
        <taxon>Agaricomycetidae</taxon>
        <taxon>Agaricales</taxon>
        <taxon>Marasmiineae</taxon>
        <taxon>Marasmiaceae</taxon>
        <taxon>Marasmius</taxon>
    </lineage>
</organism>
<evidence type="ECO:0000259" key="1">
    <source>
        <dbReference type="PROSITE" id="PS50181"/>
    </source>
</evidence>
<feature type="domain" description="F-box" evidence="1">
    <location>
        <begin position="1"/>
        <end position="51"/>
    </location>
</feature>
<dbReference type="PROSITE" id="PS50181">
    <property type="entry name" value="FBOX"/>
    <property type="match status" value="1"/>
</dbReference>
<dbReference type="Proteomes" id="UP001437256">
    <property type="component" value="Unassembled WGS sequence"/>
</dbReference>
<dbReference type="InterPro" id="IPR036047">
    <property type="entry name" value="F-box-like_dom_sf"/>
</dbReference>
<proteinExistence type="predicted"/>
<dbReference type="EMBL" id="JBBXMP010000070">
    <property type="protein sequence ID" value="KAL0063935.1"/>
    <property type="molecule type" value="Genomic_DNA"/>
</dbReference>
<dbReference type="InterPro" id="IPR001810">
    <property type="entry name" value="F-box_dom"/>
</dbReference>
<keyword evidence="3" id="KW-1185">Reference proteome</keyword>
<dbReference type="Gene3D" id="1.20.1280.50">
    <property type="match status" value="1"/>
</dbReference>
<accession>A0ABR2ZRP1</accession>
<protein>
    <recommendedName>
        <fullName evidence="1">F-box domain-containing protein</fullName>
    </recommendedName>
</protein>
<comment type="caution">
    <text evidence="2">The sequence shown here is derived from an EMBL/GenBank/DDBJ whole genome shotgun (WGS) entry which is preliminary data.</text>
</comment>
<sequence>MSPLLHTPSEVLSEIFRRVHDINLNASRRLSQVCTRWRDAVINDPILWSNIDIDIMVLCVTFPLAAQKIDNALLFLETALSRSKDVDLHVHFVHVLPLRQPGDPRDELGCTLFRALLDHSPRFASLTFVTDIIKPTNYLVPYYAMPQLPRLHTLYLEVVAPSGRTSPDLSPSIYPCLAANRIDVVMTKARIHYLKAFGSSPFLRRLYLPHFPDTFHTIETRADFVKFLCLYPHSFSGLTHLIIGDCPKRALVNFIRASRASLNVCEVFVVRSDFSPPLQRATQLPHLRVLTIPSGHKGLPGRLIVSQDAQINIFKDDDPAVAFRMRMRGMGFTSAP</sequence>